<reference evidence="8" key="1">
    <citation type="submission" date="2014-12" db="EMBL/GenBank/DDBJ databases">
        <title>The draft genome of the Tatumella morbirosei type strain, LMG23360T isolated from pineapple rot.</title>
        <authorList>
            <person name="Smits T.H."/>
            <person name="Palmer M."/>
            <person name="Venter S.N."/>
            <person name="Duffy B."/>
            <person name="Steenkamp E.T."/>
            <person name="Chan W.Y."/>
            <person name="Coutinho T.A."/>
            <person name="Coetzee M.P."/>
            <person name="De Maayer P."/>
        </authorList>
    </citation>
    <scope>NUCLEOTIDE SEQUENCE [LARGE SCALE GENOMIC DNA]</scope>
    <source>
        <strain evidence="8">LMG 23360</strain>
    </source>
</reference>
<protein>
    <submittedName>
        <fullName evidence="8">Membrane protein</fullName>
    </submittedName>
</protein>
<dbReference type="SUPFAM" id="SSF103481">
    <property type="entry name" value="Multidrug resistance efflux transporter EmrE"/>
    <property type="match status" value="2"/>
</dbReference>
<dbReference type="RefSeq" id="WP_038020573.1">
    <property type="nucleotide sequence ID" value="NZ_JPKR02000003.1"/>
</dbReference>
<feature type="transmembrane region" description="Helical" evidence="6">
    <location>
        <begin position="45"/>
        <end position="63"/>
    </location>
</feature>
<comment type="caution">
    <text evidence="8">The sequence shown here is derived from an EMBL/GenBank/DDBJ whole genome shotgun (WGS) entry which is preliminary data.</text>
</comment>
<evidence type="ECO:0000256" key="6">
    <source>
        <dbReference type="SAM" id="Phobius"/>
    </source>
</evidence>
<dbReference type="PANTHER" id="PTHR42920:SF5">
    <property type="entry name" value="EAMA DOMAIN-CONTAINING PROTEIN"/>
    <property type="match status" value="1"/>
</dbReference>
<dbReference type="InterPro" id="IPR051258">
    <property type="entry name" value="Diverse_Substrate_Transporter"/>
</dbReference>
<feature type="transmembrane region" description="Helical" evidence="6">
    <location>
        <begin position="129"/>
        <end position="148"/>
    </location>
</feature>
<dbReference type="eggNOG" id="COG0697">
    <property type="taxonomic scope" value="Bacteria"/>
</dbReference>
<feature type="domain" description="EamA" evidence="7">
    <location>
        <begin position="157"/>
        <end position="287"/>
    </location>
</feature>
<dbReference type="InterPro" id="IPR000620">
    <property type="entry name" value="EamA_dom"/>
</dbReference>
<keyword evidence="4 6" id="KW-1133">Transmembrane helix</keyword>
<evidence type="ECO:0000256" key="2">
    <source>
        <dbReference type="ARBA" id="ARBA00022475"/>
    </source>
</evidence>
<dbReference type="InterPro" id="IPR037185">
    <property type="entry name" value="EmrE-like"/>
</dbReference>
<dbReference type="GO" id="GO:0005886">
    <property type="term" value="C:plasma membrane"/>
    <property type="evidence" value="ECO:0007669"/>
    <property type="project" value="UniProtKB-SubCell"/>
</dbReference>
<gene>
    <name evidence="8" type="ORF">HA49_11845</name>
</gene>
<keyword evidence="2" id="KW-1003">Cell membrane</keyword>
<evidence type="ECO:0000313" key="8">
    <source>
        <dbReference type="EMBL" id="KGD72904.1"/>
    </source>
</evidence>
<feature type="transmembrane region" description="Helical" evidence="6">
    <location>
        <begin position="160"/>
        <end position="181"/>
    </location>
</feature>
<organism evidence="8 9">
    <name type="scientific">Tatumella morbirosei</name>
    <dbReference type="NCBI Taxonomy" id="642227"/>
    <lineage>
        <taxon>Bacteria</taxon>
        <taxon>Pseudomonadati</taxon>
        <taxon>Pseudomonadota</taxon>
        <taxon>Gammaproteobacteria</taxon>
        <taxon>Enterobacterales</taxon>
        <taxon>Erwiniaceae</taxon>
        <taxon>Tatumella</taxon>
    </lineage>
</organism>
<name>A0A095T8R2_9GAMM</name>
<evidence type="ECO:0000259" key="7">
    <source>
        <dbReference type="Pfam" id="PF00892"/>
    </source>
</evidence>
<keyword evidence="9" id="KW-1185">Reference proteome</keyword>
<evidence type="ECO:0000313" key="9">
    <source>
        <dbReference type="Proteomes" id="UP000029577"/>
    </source>
</evidence>
<dbReference type="EMBL" id="JPKR02000003">
    <property type="protein sequence ID" value="KGD72904.1"/>
    <property type="molecule type" value="Genomic_DNA"/>
</dbReference>
<evidence type="ECO:0000256" key="1">
    <source>
        <dbReference type="ARBA" id="ARBA00004651"/>
    </source>
</evidence>
<feature type="transmembrane region" description="Helical" evidence="6">
    <location>
        <begin position="75"/>
        <end position="91"/>
    </location>
</feature>
<dbReference type="Pfam" id="PF00892">
    <property type="entry name" value="EamA"/>
    <property type="match status" value="2"/>
</dbReference>
<dbReference type="OrthoDB" id="9804865at2"/>
<proteinExistence type="predicted"/>
<dbReference type="Proteomes" id="UP000029577">
    <property type="component" value="Unassembled WGS sequence"/>
</dbReference>
<feature type="transmembrane region" description="Helical" evidence="6">
    <location>
        <begin position="103"/>
        <end position="122"/>
    </location>
</feature>
<dbReference type="AlphaFoldDB" id="A0A095T8R2"/>
<keyword evidence="5 6" id="KW-0472">Membrane</keyword>
<dbReference type="PANTHER" id="PTHR42920">
    <property type="entry name" value="OS03G0707200 PROTEIN-RELATED"/>
    <property type="match status" value="1"/>
</dbReference>
<accession>A0A095T8R2</accession>
<evidence type="ECO:0000256" key="4">
    <source>
        <dbReference type="ARBA" id="ARBA00022989"/>
    </source>
</evidence>
<comment type="subcellular location">
    <subcellularLocation>
        <location evidence="1">Cell membrane</location>
        <topology evidence="1">Multi-pass membrane protein</topology>
    </subcellularLocation>
</comment>
<feature type="domain" description="EamA" evidence="7">
    <location>
        <begin position="19"/>
        <end position="146"/>
    </location>
</feature>
<feature type="transmembrane region" description="Helical" evidence="6">
    <location>
        <begin position="214"/>
        <end position="236"/>
    </location>
</feature>
<sequence length="305" mass="32660">MNNSEHRSHGILNISRQEIALIIVTMVWGGTFLTVHLAVEYAPPFFFVGFRFVIAGLFSALAFRRYLPGLTLREFVAGVAIGTAICLGYGLQTWGLQTIPGSLSGFITALYVPMVPLLQWLILKRAPHLMSWLGVLLAFSGLVLLSGAGTGTASLSRGEIATLFSALAIASEIILISKFAGQVDIRRVTVVQLFAAGLLSFASMPLTGEQLPAFSWYWFICGVSLAAASAVIQLTMNWAQKSVSPTKATIIYAGEPVWAGVFGRIAGDVLPGLAITGAALIVTGVIVSEIRPRLPRRKRPADSPM</sequence>
<evidence type="ECO:0000256" key="3">
    <source>
        <dbReference type="ARBA" id="ARBA00022692"/>
    </source>
</evidence>
<feature type="transmembrane region" description="Helical" evidence="6">
    <location>
        <begin position="272"/>
        <end position="290"/>
    </location>
</feature>
<dbReference type="STRING" id="642227.HA49_11845"/>
<keyword evidence="3 6" id="KW-0812">Transmembrane</keyword>
<evidence type="ECO:0000256" key="5">
    <source>
        <dbReference type="ARBA" id="ARBA00023136"/>
    </source>
</evidence>
<feature type="transmembrane region" description="Helical" evidence="6">
    <location>
        <begin position="20"/>
        <end position="39"/>
    </location>
</feature>